<reference evidence="1 2" key="1">
    <citation type="submission" date="2016-01" db="EMBL/GenBank/DDBJ databases">
        <authorList>
            <person name="Oliw E.H."/>
        </authorList>
    </citation>
    <scope>NUCLEOTIDE SEQUENCE [LARGE SCALE GENOMIC DNA]</scope>
    <source>
        <strain evidence="1 2">MJR7757A</strain>
    </source>
</reference>
<accession>A0A133MWC4</accession>
<sequence length="120" mass="14517">MFSFKQKKGRINMSKYIYDENVFLKIDNFDNIYFEEKDSVLNIRLVKIEDGLVKEFFEDDLKFDLSKYNNTKKELNKSLVYELKNEFLDFMDNEKEKIFDVIINLKELKEELCSKQISLV</sequence>
<proteinExistence type="predicted"/>
<dbReference type="PATRIC" id="fig|1502.174.peg.2471"/>
<name>A0A133MWC4_CLOPF</name>
<evidence type="ECO:0000313" key="1">
    <source>
        <dbReference type="EMBL" id="KXA08336.1"/>
    </source>
</evidence>
<dbReference type="AlphaFoldDB" id="A0A133MWC4"/>
<dbReference type="EMBL" id="LRPU01000142">
    <property type="protein sequence ID" value="KXA08336.1"/>
    <property type="molecule type" value="Genomic_DNA"/>
</dbReference>
<organism evidence="1 2">
    <name type="scientific">Clostridium perfringens</name>
    <dbReference type="NCBI Taxonomy" id="1502"/>
    <lineage>
        <taxon>Bacteria</taxon>
        <taxon>Bacillati</taxon>
        <taxon>Bacillota</taxon>
        <taxon>Clostridia</taxon>
        <taxon>Eubacteriales</taxon>
        <taxon>Clostridiaceae</taxon>
        <taxon>Clostridium</taxon>
    </lineage>
</organism>
<protein>
    <submittedName>
        <fullName evidence="1">Uncharacterized protein</fullName>
    </submittedName>
</protein>
<gene>
    <name evidence="1" type="ORF">HMPREF3222_02455</name>
</gene>
<dbReference type="Proteomes" id="UP000070646">
    <property type="component" value="Unassembled WGS sequence"/>
</dbReference>
<evidence type="ECO:0000313" key="2">
    <source>
        <dbReference type="Proteomes" id="UP000070646"/>
    </source>
</evidence>
<comment type="caution">
    <text evidence="1">The sequence shown here is derived from an EMBL/GenBank/DDBJ whole genome shotgun (WGS) entry which is preliminary data.</text>
</comment>